<dbReference type="RefSeq" id="WP_231489200.1">
    <property type="nucleotide sequence ID" value="NZ_BAAAZO010000002.1"/>
</dbReference>
<dbReference type="Pfam" id="PF00975">
    <property type="entry name" value="Thioesterase"/>
    <property type="match status" value="1"/>
</dbReference>
<dbReference type="InterPro" id="IPR029058">
    <property type="entry name" value="AB_hydrolase_fold"/>
</dbReference>
<evidence type="ECO:0000313" key="4">
    <source>
        <dbReference type="EMBL" id="GAA3598985.1"/>
    </source>
</evidence>
<keyword evidence="5" id="KW-1185">Reference proteome</keyword>
<evidence type="ECO:0000313" key="5">
    <source>
        <dbReference type="Proteomes" id="UP001501074"/>
    </source>
</evidence>
<dbReference type="PANTHER" id="PTHR11487">
    <property type="entry name" value="THIOESTERASE"/>
    <property type="match status" value="1"/>
</dbReference>
<dbReference type="SMART" id="SM00824">
    <property type="entry name" value="PKS_TE"/>
    <property type="match status" value="1"/>
</dbReference>
<dbReference type="PANTHER" id="PTHR11487:SF0">
    <property type="entry name" value="S-ACYL FATTY ACID SYNTHASE THIOESTERASE, MEDIUM CHAIN"/>
    <property type="match status" value="1"/>
</dbReference>
<evidence type="ECO:0000256" key="2">
    <source>
        <dbReference type="ARBA" id="ARBA00022801"/>
    </source>
</evidence>
<dbReference type="InterPro" id="IPR001031">
    <property type="entry name" value="Thioesterase"/>
</dbReference>
<evidence type="ECO:0000259" key="3">
    <source>
        <dbReference type="SMART" id="SM00824"/>
    </source>
</evidence>
<dbReference type="Proteomes" id="UP001501074">
    <property type="component" value="Unassembled WGS sequence"/>
</dbReference>
<proteinExistence type="inferred from homology"/>
<dbReference type="Gene3D" id="3.40.50.1820">
    <property type="entry name" value="alpha/beta hydrolase"/>
    <property type="match status" value="1"/>
</dbReference>
<reference evidence="5" key="1">
    <citation type="journal article" date="2019" name="Int. J. Syst. Evol. Microbiol.">
        <title>The Global Catalogue of Microorganisms (GCM) 10K type strain sequencing project: providing services to taxonomists for standard genome sequencing and annotation.</title>
        <authorList>
            <consortium name="The Broad Institute Genomics Platform"/>
            <consortium name="The Broad Institute Genome Sequencing Center for Infectious Disease"/>
            <person name="Wu L."/>
            <person name="Ma J."/>
        </authorList>
    </citation>
    <scope>NUCLEOTIDE SEQUENCE [LARGE SCALE GENOMIC DNA]</scope>
    <source>
        <strain evidence="5">JCM 16902</strain>
    </source>
</reference>
<dbReference type="SUPFAM" id="SSF53474">
    <property type="entry name" value="alpha/beta-Hydrolases"/>
    <property type="match status" value="1"/>
</dbReference>
<organism evidence="4 5">
    <name type="scientific">Kineosporia mesophila</name>
    <dbReference type="NCBI Taxonomy" id="566012"/>
    <lineage>
        <taxon>Bacteria</taxon>
        <taxon>Bacillati</taxon>
        <taxon>Actinomycetota</taxon>
        <taxon>Actinomycetes</taxon>
        <taxon>Kineosporiales</taxon>
        <taxon>Kineosporiaceae</taxon>
        <taxon>Kineosporia</taxon>
    </lineage>
</organism>
<dbReference type="InterPro" id="IPR012223">
    <property type="entry name" value="TEII"/>
</dbReference>
<comment type="caution">
    <text evidence="4">The sequence shown here is derived from an EMBL/GenBank/DDBJ whole genome shotgun (WGS) entry which is preliminary data.</text>
</comment>
<gene>
    <name evidence="4" type="ORF">GCM10022223_12970</name>
</gene>
<dbReference type="InterPro" id="IPR020802">
    <property type="entry name" value="TesA-like"/>
</dbReference>
<dbReference type="EMBL" id="BAAAZO010000002">
    <property type="protein sequence ID" value="GAA3598985.1"/>
    <property type="molecule type" value="Genomic_DNA"/>
</dbReference>
<sequence>MRQSVDLWCRRFRTPSAAGVPVVARLVCLPHAGGSASFYLPLTRALAPAGIDVVAVQYPGRQDRSAETPVRDLRELADRVAEAVGALPGEVPLSLFGHSMGSAVAFEVARRLSSTGRVPARLFASGRRAPSVSGGGTVHRKDDAGVLAEIRSLNGTASLVLQDEELMRLALPALRADYEAIELYRASPQDCVDCPVTVLTGDADPRTPLDEVAGWAGHTTTGCEVKVFPGGHFYLSEQVDGVAALLRERLLP</sequence>
<name>A0ABP6Z558_9ACTN</name>
<protein>
    <submittedName>
        <fullName evidence="4">Alpha/beta fold hydrolase</fullName>
    </submittedName>
</protein>
<evidence type="ECO:0000256" key="1">
    <source>
        <dbReference type="ARBA" id="ARBA00007169"/>
    </source>
</evidence>
<comment type="similarity">
    <text evidence="1">Belongs to the thioesterase family.</text>
</comment>
<dbReference type="GO" id="GO:0016787">
    <property type="term" value="F:hydrolase activity"/>
    <property type="evidence" value="ECO:0007669"/>
    <property type="project" value="UniProtKB-KW"/>
</dbReference>
<feature type="domain" description="Thioesterase TesA-like" evidence="3">
    <location>
        <begin position="27"/>
        <end position="250"/>
    </location>
</feature>
<keyword evidence="2 4" id="KW-0378">Hydrolase</keyword>
<accession>A0ABP6Z558</accession>